<keyword evidence="2" id="KW-1185">Reference proteome</keyword>
<dbReference type="EMBL" id="JAGIOO010000001">
    <property type="protein sequence ID" value="MBP2478209.1"/>
    <property type="molecule type" value="Genomic_DNA"/>
</dbReference>
<proteinExistence type="predicted"/>
<comment type="caution">
    <text evidence="1">The sequence shown here is derived from an EMBL/GenBank/DDBJ whole genome shotgun (WGS) entry which is preliminary data.</text>
</comment>
<gene>
    <name evidence="1" type="ORF">JOF53_007081</name>
</gene>
<accession>A0ABS5APR9</accession>
<reference evidence="1 2" key="1">
    <citation type="submission" date="2021-03" db="EMBL/GenBank/DDBJ databases">
        <title>Sequencing the genomes of 1000 actinobacteria strains.</title>
        <authorList>
            <person name="Klenk H.-P."/>
        </authorList>
    </citation>
    <scope>NUCLEOTIDE SEQUENCE [LARGE SCALE GENOMIC DNA]</scope>
    <source>
        <strain evidence="1 2">DSM 44580</strain>
    </source>
</reference>
<evidence type="ECO:0000313" key="2">
    <source>
        <dbReference type="Proteomes" id="UP001519363"/>
    </source>
</evidence>
<dbReference type="RefSeq" id="WP_086782426.1">
    <property type="nucleotide sequence ID" value="NZ_JAGIOO010000001.1"/>
</dbReference>
<protein>
    <submittedName>
        <fullName evidence="1">Uncharacterized protein</fullName>
    </submittedName>
</protein>
<organism evidence="1 2">
    <name type="scientific">Crossiella equi</name>
    <dbReference type="NCBI Taxonomy" id="130796"/>
    <lineage>
        <taxon>Bacteria</taxon>
        <taxon>Bacillati</taxon>
        <taxon>Actinomycetota</taxon>
        <taxon>Actinomycetes</taxon>
        <taxon>Pseudonocardiales</taxon>
        <taxon>Pseudonocardiaceae</taxon>
        <taxon>Crossiella</taxon>
    </lineage>
</organism>
<dbReference type="Proteomes" id="UP001519363">
    <property type="component" value="Unassembled WGS sequence"/>
</dbReference>
<sequence length="108" mass="11590">MTRQPAPWADELFEFSGRDVHVAEVGVVELTADGADDLAVTVEQIHYHGAEGTKVPTPVHVVVRAHCADGHRRTEVGGIPVAAAEALAHLLGRAVARARRIEAEEAQR</sequence>
<name>A0ABS5APR9_9PSEU</name>
<evidence type="ECO:0000313" key="1">
    <source>
        <dbReference type="EMBL" id="MBP2478209.1"/>
    </source>
</evidence>